<reference evidence="2 3" key="1">
    <citation type="submission" date="2022-12" db="EMBL/GenBank/DDBJ databases">
        <title>Chromosome-level genome assembly of true bugs.</title>
        <authorList>
            <person name="Ma L."/>
            <person name="Li H."/>
        </authorList>
    </citation>
    <scope>NUCLEOTIDE SEQUENCE [LARGE SCALE GENOMIC DNA]</scope>
    <source>
        <strain evidence="2">Lab_2022b</strain>
    </source>
</reference>
<proteinExistence type="predicted"/>
<comment type="caution">
    <text evidence="2">The sequence shown here is derived from an EMBL/GenBank/DDBJ whole genome shotgun (WGS) entry which is preliminary data.</text>
</comment>
<evidence type="ECO:0000313" key="2">
    <source>
        <dbReference type="EMBL" id="KAK9503307.1"/>
    </source>
</evidence>
<keyword evidence="3" id="KW-1185">Reference proteome</keyword>
<organism evidence="2 3">
    <name type="scientific">Rhynocoris fuscipes</name>
    <dbReference type="NCBI Taxonomy" id="488301"/>
    <lineage>
        <taxon>Eukaryota</taxon>
        <taxon>Metazoa</taxon>
        <taxon>Ecdysozoa</taxon>
        <taxon>Arthropoda</taxon>
        <taxon>Hexapoda</taxon>
        <taxon>Insecta</taxon>
        <taxon>Pterygota</taxon>
        <taxon>Neoptera</taxon>
        <taxon>Paraneoptera</taxon>
        <taxon>Hemiptera</taxon>
        <taxon>Heteroptera</taxon>
        <taxon>Panheteroptera</taxon>
        <taxon>Cimicomorpha</taxon>
        <taxon>Reduviidae</taxon>
        <taxon>Harpactorinae</taxon>
        <taxon>Harpactorini</taxon>
        <taxon>Rhynocoris</taxon>
    </lineage>
</organism>
<keyword evidence="1" id="KW-0732">Signal</keyword>
<dbReference type="AlphaFoldDB" id="A0AAW1D366"/>
<dbReference type="EMBL" id="JAPXFL010000008">
    <property type="protein sequence ID" value="KAK9503307.1"/>
    <property type="molecule type" value="Genomic_DNA"/>
</dbReference>
<feature type="chain" id="PRO_5043687925" evidence="1">
    <location>
        <begin position="18"/>
        <end position="62"/>
    </location>
</feature>
<dbReference type="Proteomes" id="UP001461498">
    <property type="component" value="Unassembled WGS sequence"/>
</dbReference>
<gene>
    <name evidence="2" type="ORF">O3M35_011907</name>
</gene>
<feature type="signal peptide" evidence="1">
    <location>
        <begin position="1"/>
        <end position="17"/>
    </location>
</feature>
<name>A0AAW1D366_9HEMI</name>
<accession>A0AAW1D366</accession>
<evidence type="ECO:0000256" key="1">
    <source>
        <dbReference type="SAM" id="SignalP"/>
    </source>
</evidence>
<evidence type="ECO:0000313" key="3">
    <source>
        <dbReference type="Proteomes" id="UP001461498"/>
    </source>
</evidence>
<protein>
    <submittedName>
        <fullName evidence="2">Uncharacterized protein</fullName>
    </submittedName>
</protein>
<sequence length="62" mass="7088">MISLSLLLLTDITVLFSSPLLKFSSALIHSSQRPRARHLAPDYLRPFLNYLQTLLKVSTLNY</sequence>